<evidence type="ECO:0000256" key="1">
    <source>
        <dbReference type="ARBA" id="ARBA00022614"/>
    </source>
</evidence>
<accession>A0A0L7KR39</accession>
<dbReference type="AlphaFoldDB" id="A0A0L7KR39"/>
<dbReference type="PANTHER" id="PTHR48051">
    <property type="match status" value="1"/>
</dbReference>
<dbReference type="Gene3D" id="3.80.10.10">
    <property type="entry name" value="Ribonuclease Inhibitor"/>
    <property type="match status" value="1"/>
</dbReference>
<dbReference type="PANTHER" id="PTHR48051:SF54">
    <property type="entry name" value="LEUCINE-RICH REPEAT-CONTAINING PROTEIN"/>
    <property type="match status" value="1"/>
</dbReference>
<name>A0A0L7KR39_OPEBR</name>
<feature type="compositionally biased region" description="Basic and acidic residues" evidence="3">
    <location>
        <begin position="109"/>
        <end position="124"/>
    </location>
</feature>
<dbReference type="Pfam" id="PF13855">
    <property type="entry name" value="LRR_8"/>
    <property type="match status" value="1"/>
</dbReference>
<organism evidence="4 5">
    <name type="scientific">Operophtera brumata</name>
    <name type="common">Winter moth</name>
    <name type="synonym">Phalaena brumata</name>
    <dbReference type="NCBI Taxonomy" id="104452"/>
    <lineage>
        <taxon>Eukaryota</taxon>
        <taxon>Metazoa</taxon>
        <taxon>Ecdysozoa</taxon>
        <taxon>Arthropoda</taxon>
        <taxon>Hexapoda</taxon>
        <taxon>Insecta</taxon>
        <taxon>Pterygota</taxon>
        <taxon>Neoptera</taxon>
        <taxon>Endopterygota</taxon>
        <taxon>Lepidoptera</taxon>
        <taxon>Glossata</taxon>
        <taxon>Ditrysia</taxon>
        <taxon>Geometroidea</taxon>
        <taxon>Geometridae</taxon>
        <taxon>Larentiinae</taxon>
        <taxon>Operophtera</taxon>
    </lineage>
</organism>
<reference evidence="4 5" key="1">
    <citation type="journal article" date="2015" name="Genome Biol. Evol.">
        <title>The genome of winter moth (Operophtera brumata) provides a genomic perspective on sexual dimorphism and phenology.</title>
        <authorList>
            <person name="Derks M.F."/>
            <person name="Smit S."/>
            <person name="Salis L."/>
            <person name="Schijlen E."/>
            <person name="Bossers A."/>
            <person name="Mateman C."/>
            <person name="Pijl A.S."/>
            <person name="de Ridder D."/>
            <person name="Groenen M.A."/>
            <person name="Visser M.E."/>
            <person name="Megens H.J."/>
        </authorList>
    </citation>
    <scope>NUCLEOTIDE SEQUENCE [LARGE SCALE GENOMIC DNA]</scope>
    <source>
        <strain evidence="4">WM2013NL</strain>
        <tissue evidence="4">Head and thorax</tissue>
    </source>
</reference>
<proteinExistence type="predicted"/>
<dbReference type="InterPro" id="IPR050216">
    <property type="entry name" value="LRR_domain-containing"/>
</dbReference>
<dbReference type="SUPFAM" id="SSF52075">
    <property type="entry name" value="Outer arm dynein light chain 1"/>
    <property type="match status" value="1"/>
</dbReference>
<dbReference type="EMBL" id="JTDY01007070">
    <property type="protein sequence ID" value="KOB65479.1"/>
    <property type="molecule type" value="Genomic_DNA"/>
</dbReference>
<dbReference type="InterPro" id="IPR032675">
    <property type="entry name" value="LRR_dom_sf"/>
</dbReference>
<protein>
    <submittedName>
        <fullName evidence="4">Putative leucine-rich-repeat and calponin similarity domain protein</fullName>
    </submittedName>
</protein>
<dbReference type="GO" id="GO:0005737">
    <property type="term" value="C:cytoplasm"/>
    <property type="evidence" value="ECO:0007669"/>
    <property type="project" value="TreeGrafter"/>
</dbReference>
<keyword evidence="5" id="KW-1185">Reference proteome</keyword>
<keyword evidence="1" id="KW-0433">Leucine-rich repeat</keyword>
<evidence type="ECO:0000313" key="4">
    <source>
        <dbReference type="EMBL" id="KOB65479.1"/>
    </source>
</evidence>
<sequence>MPLQVLLLSDNMLMSLPKEIGKMTSLAELDASNNRLTQVPMTLGDCAGMRALDLSNNQLGLLPLRMHARARAYIQVPRKHGEQRHITPPESRRDQANSEAHLIHQQLAEPKHNPPDHDGKRDYRLSQAQAEARG</sequence>
<dbReference type="STRING" id="104452.A0A0L7KR39"/>
<dbReference type="Proteomes" id="UP000037510">
    <property type="component" value="Unassembled WGS sequence"/>
</dbReference>
<feature type="compositionally biased region" description="Basic and acidic residues" evidence="3">
    <location>
        <begin position="79"/>
        <end position="96"/>
    </location>
</feature>
<evidence type="ECO:0000256" key="2">
    <source>
        <dbReference type="ARBA" id="ARBA00022737"/>
    </source>
</evidence>
<evidence type="ECO:0000256" key="3">
    <source>
        <dbReference type="SAM" id="MobiDB-lite"/>
    </source>
</evidence>
<comment type="caution">
    <text evidence="4">The sequence shown here is derived from an EMBL/GenBank/DDBJ whole genome shotgun (WGS) entry which is preliminary data.</text>
</comment>
<feature type="region of interest" description="Disordered" evidence="3">
    <location>
        <begin position="76"/>
        <end position="134"/>
    </location>
</feature>
<gene>
    <name evidence="4" type="ORF">OBRU01_21499</name>
</gene>
<evidence type="ECO:0000313" key="5">
    <source>
        <dbReference type="Proteomes" id="UP000037510"/>
    </source>
</evidence>
<dbReference type="InterPro" id="IPR001611">
    <property type="entry name" value="Leu-rich_rpt"/>
</dbReference>
<keyword evidence="2" id="KW-0677">Repeat</keyword>